<keyword evidence="18" id="KW-1185">Reference proteome</keyword>
<evidence type="ECO:0000256" key="10">
    <source>
        <dbReference type="ARBA" id="ARBA00022842"/>
    </source>
</evidence>
<feature type="domain" description="Thiamine phosphate synthase/TenI" evidence="16">
    <location>
        <begin position="6"/>
        <end position="213"/>
    </location>
</feature>
<organism evidence="17 18">
    <name type="scientific">Diaporthe australafricana</name>
    <dbReference type="NCBI Taxonomy" id="127596"/>
    <lineage>
        <taxon>Eukaryota</taxon>
        <taxon>Fungi</taxon>
        <taxon>Dikarya</taxon>
        <taxon>Ascomycota</taxon>
        <taxon>Pezizomycotina</taxon>
        <taxon>Sordariomycetes</taxon>
        <taxon>Sordariomycetidae</taxon>
        <taxon>Diaporthales</taxon>
        <taxon>Diaporthaceae</taxon>
        <taxon>Diaporthe</taxon>
    </lineage>
</organism>
<keyword evidence="8" id="KW-0418">Kinase</keyword>
<dbReference type="SUPFAM" id="SSF53613">
    <property type="entry name" value="Ribokinase-like"/>
    <property type="match status" value="1"/>
</dbReference>
<evidence type="ECO:0000256" key="15">
    <source>
        <dbReference type="SAM" id="MobiDB-lite"/>
    </source>
</evidence>
<dbReference type="Pfam" id="PF02110">
    <property type="entry name" value="HK"/>
    <property type="match status" value="1"/>
</dbReference>
<dbReference type="NCBIfam" id="TIGR00694">
    <property type="entry name" value="thiM"/>
    <property type="match status" value="1"/>
</dbReference>
<dbReference type="CDD" id="cd00564">
    <property type="entry name" value="TMP_TenI"/>
    <property type="match status" value="1"/>
</dbReference>
<comment type="cofactor">
    <cofactor evidence="2">
        <name>Mg(2+)</name>
        <dbReference type="ChEBI" id="CHEBI:18420"/>
    </cofactor>
</comment>
<evidence type="ECO:0000256" key="2">
    <source>
        <dbReference type="ARBA" id="ARBA00001946"/>
    </source>
</evidence>
<comment type="catalytic activity">
    <reaction evidence="13">
        <text>2-(2-carboxy-4-methylthiazol-5-yl)ethyl phosphate + 4-amino-2-methyl-5-(diphosphooxymethyl)pyrimidine + 2 H(+) = thiamine phosphate + CO2 + diphosphate</text>
        <dbReference type="Rhea" id="RHEA:47848"/>
        <dbReference type="ChEBI" id="CHEBI:15378"/>
        <dbReference type="ChEBI" id="CHEBI:16526"/>
        <dbReference type="ChEBI" id="CHEBI:33019"/>
        <dbReference type="ChEBI" id="CHEBI:37575"/>
        <dbReference type="ChEBI" id="CHEBI:57841"/>
        <dbReference type="ChEBI" id="CHEBI:62890"/>
        <dbReference type="EC" id="2.5.1.3"/>
    </reaction>
</comment>
<dbReference type="CDD" id="cd01170">
    <property type="entry name" value="THZ_kinase"/>
    <property type="match status" value="1"/>
</dbReference>
<dbReference type="InterPro" id="IPR022998">
    <property type="entry name" value="ThiamineP_synth_TenI"/>
</dbReference>
<evidence type="ECO:0000256" key="1">
    <source>
        <dbReference type="ARBA" id="ARBA00001771"/>
    </source>
</evidence>
<comment type="pathway">
    <text evidence="3">Cofactor biosynthesis; thiamine diphosphate biosynthesis; 4-methyl-5-(2-phosphoethyl)-thiazole from 5-(2-hydroxyethyl)-4-methylthiazole: step 1/1.</text>
</comment>
<dbReference type="SUPFAM" id="SSF51391">
    <property type="entry name" value="Thiamin phosphate synthase"/>
    <property type="match status" value="1"/>
</dbReference>
<reference evidence="17 18" key="1">
    <citation type="journal article" date="2024" name="IMA Fungus">
        <title>IMA Genome - F19 : A genome assembly and annotation guide to empower mycologists, including annotated draft genome sequences of Ceratocystis pirilliformis, Diaporthe australafricana, Fusarium ophioides, Paecilomyces lecythidis, and Sporothrix stenoceras.</title>
        <authorList>
            <person name="Aylward J."/>
            <person name="Wilson A.M."/>
            <person name="Visagie C.M."/>
            <person name="Spraker J."/>
            <person name="Barnes I."/>
            <person name="Buitendag C."/>
            <person name="Ceriani C."/>
            <person name="Del Mar Angel L."/>
            <person name="du Plessis D."/>
            <person name="Fuchs T."/>
            <person name="Gasser K."/>
            <person name="Kramer D."/>
            <person name="Li W."/>
            <person name="Munsamy K."/>
            <person name="Piso A."/>
            <person name="Price J.L."/>
            <person name="Sonnekus B."/>
            <person name="Thomas C."/>
            <person name="van der Nest A."/>
            <person name="van Dijk A."/>
            <person name="van Heerden A."/>
            <person name="van Vuuren N."/>
            <person name="Yilmaz N."/>
            <person name="Duong T.A."/>
            <person name="van der Merwe N.A."/>
            <person name="Wingfield M.J."/>
            <person name="Wingfield B.D."/>
        </authorList>
    </citation>
    <scope>NUCLEOTIDE SEQUENCE [LARGE SCALE GENOMIC DNA]</scope>
    <source>
        <strain evidence="17 18">CMW 18300</strain>
    </source>
</reference>
<evidence type="ECO:0000313" key="18">
    <source>
        <dbReference type="Proteomes" id="UP001583177"/>
    </source>
</evidence>
<feature type="region of interest" description="Disordered" evidence="15">
    <location>
        <begin position="383"/>
        <end position="405"/>
    </location>
</feature>
<evidence type="ECO:0000256" key="7">
    <source>
        <dbReference type="ARBA" id="ARBA00022741"/>
    </source>
</evidence>
<keyword evidence="10" id="KW-0460">Magnesium</keyword>
<feature type="compositionally biased region" description="Polar residues" evidence="15">
    <location>
        <begin position="391"/>
        <end position="405"/>
    </location>
</feature>
<dbReference type="InterPro" id="IPR036206">
    <property type="entry name" value="ThiamineP_synth_sf"/>
</dbReference>
<dbReference type="Proteomes" id="UP001583177">
    <property type="component" value="Unassembled WGS sequence"/>
</dbReference>
<evidence type="ECO:0000256" key="11">
    <source>
        <dbReference type="ARBA" id="ARBA00022977"/>
    </source>
</evidence>
<dbReference type="Gene3D" id="3.20.20.70">
    <property type="entry name" value="Aldolase class I"/>
    <property type="match status" value="1"/>
</dbReference>
<dbReference type="NCBIfam" id="TIGR00693">
    <property type="entry name" value="thiE"/>
    <property type="match status" value="1"/>
</dbReference>
<evidence type="ECO:0000259" key="16">
    <source>
        <dbReference type="Pfam" id="PF02581"/>
    </source>
</evidence>
<keyword evidence="7" id="KW-0547">Nucleotide-binding</keyword>
<name>A0ABR3WK34_9PEZI</name>
<evidence type="ECO:0000256" key="13">
    <source>
        <dbReference type="ARBA" id="ARBA00047851"/>
    </source>
</evidence>
<proteinExistence type="inferred from homology"/>
<dbReference type="HAMAP" id="MF_00097">
    <property type="entry name" value="TMP_synthase"/>
    <property type="match status" value="1"/>
</dbReference>
<dbReference type="Gene3D" id="3.40.1190.20">
    <property type="match status" value="1"/>
</dbReference>
<protein>
    <submittedName>
        <fullName evidence="17">Thiamine biosynthetic bifunctional enzyme</fullName>
    </submittedName>
</protein>
<comment type="catalytic activity">
    <reaction evidence="12">
        <text>4-methyl-5-(2-phosphooxyethyl)-thiazole + 4-amino-2-methyl-5-(diphosphooxymethyl)pyrimidine + H(+) = thiamine phosphate + diphosphate</text>
        <dbReference type="Rhea" id="RHEA:22328"/>
        <dbReference type="ChEBI" id="CHEBI:15378"/>
        <dbReference type="ChEBI" id="CHEBI:33019"/>
        <dbReference type="ChEBI" id="CHEBI:37575"/>
        <dbReference type="ChEBI" id="CHEBI:57841"/>
        <dbReference type="ChEBI" id="CHEBI:58296"/>
        <dbReference type="EC" id="2.5.1.3"/>
    </reaction>
</comment>
<dbReference type="Pfam" id="PF02581">
    <property type="entry name" value="TMP-TENI"/>
    <property type="match status" value="1"/>
</dbReference>
<dbReference type="NCBIfam" id="NF006830">
    <property type="entry name" value="PRK09355.1"/>
    <property type="match status" value="1"/>
</dbReference>
<sequence>MADHTLYLVTDSTPAILGDRDICDVVDGAIRGGVTVVQYRDKTSDTGALVATARRLHAVTQRHNVPLLINDRVDVALAVGCEGVHLGQDDMDIDTARTLLGSGKIIGITANTVDEALAACEHGADYLGIGTIFSTQTRVTSHPFHFSPSKTNTKNVIGPEGLRHALATLAAKGHGGVPAVCIGGINASNIPQVLFRGSPPEKPLDGVAVVSAIVAAADPEAAARRLLALVREAGVRGKQLRTGVSAAGSKEDLLGLVPGVIKAVHETKPLSHNMTNLVVQNFAANVALCIGASPIMANYGEEAADLAKLSGALVINMGTVTPEGLENYIMALRAYNAAGRPVIFDPVGAGATAVRRSAVKSILSAGYIDVIKGNESEIKTVYASSSSSSSNDTTESQRGVDSSSTLSDAEKAQLVRALAAREHAVVVMTGKTDIISDGTRVVAVQNGHEYLGMITGTGCTLGTTISAMVAACSGGDRLAAVVTGILLFEIAAEQAAAKGGVEGPGSFVPAFLDALYRIRTGTAAGDVGWLSTEKVSLLE</sequence>
<keyword evidence="11" id="KW-0784">Thiamine biosynthesis</keyword>
<dbReference type="InterPro" id="IPR000417">
    <property type="entry name" value="Hyethyz_kinase"/>
</dbReference>
<evidence type="ECO:0000256" key="4">
    <source>
        <dbReference type="ARBA" id="ARBA00005165"/>
    </source>
</evidence>
<dbReference type="PANTHER" id="PTHR20857">
    <property type="entry name" value="THIAMINE-PHOSPHATE PYROPHOSPHORYLASE"/>
    <property type="match status" value="1"/>
</dbReference>
<comment type="catalytic activity">
    <reaction evidence="1">
        <text>5-(2-hydroxyethyl)-4-methylthiazole + ATP = 4-methyl-5-(2-phosphooxyethyl)-thiazole + ADP + H(+)</text>
        <dbReference type="Rhea" id="RHEA:24212"/>
        <dbReference type="ChEBI" id="CHEBI:15378"/>
        <dbReference type="ChEBI" id="CHEBI:17957"/>
        <dbReference type="ChEBI" id="CHEBI:30616"/>
        <dbReference type="ChEBI" id="CHEBI:58296"/>
        <dbReference type="ChEBI" id="CHEBI:456216"/>
        <dbReference type="EC" id="2.7.1.50"/>
    </reaction>
</comment>
<comment type="catalytic activity">
    <reaction evidence="14">
        <text>2-[(2R,5Z)-2-carboxy-4-methylthiazol-5(2H)-ylidene]ethyl phosphate + 4-amino-2-methyl-5-(diphosphooxymethyl)pyrimidine + 2 H(+) = thiamine phosphate + CO2 + diphosphate</text>
        <dbReference type="Rhea" id="RHEA:47844"/>
        <dbReference type="ChEBI" id="CHEBI:15378"/>
        <dbReference type="ChEBI" id="CHEBI:16526"/>
        <dbReference type="ChEBI" id="CHEBI:33019"/>
        <dbReference type="ChEBI" id="CHEBI:37575"/>
        <dbReference type="ChEBI" id="CHEBI:57841"/>
        <dbReference type="ChEBI" id="CHEBI:62899"/>
        <dbReference type="EC" id="2.5.1.3"/>
    </reaction>
</comment>
<dbReference type="EMBL" id="JAWRVE010000073">
    <property type="protein sequence ID" value="KAL1863858.1"/>
    <property type="molecule type" value="Genomic_DNA"/>
</dbReference>
<evidence type="ECO:0000256" key="5">
    <source>
        <dbReference type="ARBA" id="ARBA00022679"/>
    </source>
</evidence>
<dbReference type="InterPro" id="IPR029056">
    <property type="entry name" value="Ribokinase-like"/>
</dbReference>
<evidence type="ECO:0000256" key="6">
    <source>
        <dbReference type="ARBA" id="ARBA00022723"/>
    </source>
</evidence>
<accession>A0ABR3WK34</accession>
<keyword evidence="6" id="KW-0479">Metal-binding</keyword>
<keyword evidence="9" id="KW-0067">ATP-binding</keyword>
<dbReference type="HAMAP" id="MF_00228">
    <property type="entry name" value="Thz_kinase"/>
    <property type="match status" value="1"/>
</dbReference>
<dbReference type="InterPro" id="IPR013785">
    <property type="entry name" value="Aldolase_TIM"/>
</dbReference>
<gene>
    <name evidence="17" type="primary">THI6</name>
    <name evidence="17" type="ORF">Daus18300_008007</name>
</gene>
<evidence type="ECO:0000256" key="8">
    <source>
        <dbReference type="ARBA" id="ARBA00022777"/>
    </source>
</evidence>
<evidence type="ECO:0000256" key="3">
    <source>
        <dbReference type="ARBA" id="ARBA00004868"/>
    </source>
</evidence>
<comment type="pathway">
    <text evidence="4">Cofactor biosynthesis; thiamine diphosphate biosynthesis; thiamine phosphate from 4-amino-2-methyl-5-diphosphomethylpyrimidine and 4-methyl-5-(2-phosphoethyl)-thiazole: step 1/1.</text>
</comment>
<comment type="caution">
    <text evidence="17">The sequence shown here is derived from an EMBL/GenBank/DDBJ whole genome shotgun (WGS) entry which is preliminary data.</text>
</comment>
<dbReference type="PANTHER" id="PTHR20857:SF23">
    <property type="entry name" value="THIAMINE BIOSYNTHETIC BIFUNCTIONAL ENZYME"/>
    <property type="match status" value="1"/>
</dbReference>
<keyword evidence="5" id="KW-0808">Transferase</keyword>
<evidence type="ECO:0000313" key="17">
    <source>
        <dbReference type="EMBL" id="KAL1863858.1"/>
    </source>
</evidence>
<dbReference type="PRINTS" id="PR01099">
    <property type="entry name" value="HYETHTZKNASE"/>
</dbReference>
<evidence type="ECO:0000256" key="14">
    <source>
        <dbReference type="ARBA" id="ARBA00047883"/>
    </source>
</evidence>
<evidence type="ECO:0000256" key="12">
    <source>
        <dbReference type="ARBA" id="ARBA00047334"/>
    </source>
</evidence>
<dbReference type="InterPro" id="IPR034291">
    <property type="entry name" value="TMP_synthase"/>
</dbReference>
<evidence type="ECO:0000256" key="9">
    <source>
        <dbReference type="ARBA" id="ARBA00022840"/>
    </source>
</evidence>